<evidence type="ECO:0000313" key="7">
    <source>
        <dbReference type="Proteomes" id="UP000317650"/>
    </source>
</evidence>
<keyword evidence="2" id="KW-0449">Lipoprotein</keyword>
<dbReference type="Proteomes" id="UP000317650">
    <property type="component" value="Chromosome 6"/>
</dbReference>
<dbReference type="Gene3D" id="3.30.70.100">
    <property type="match status" value="2"/>
</dbReference>
<feature type="compositionally biased region" description="Basic and acidic residues" evidence="4">
    <location>
        <begin position="137"/>
        <end position="159"/>
    </location>
</feature>
<dbReference type="GO" id="GO:0046872">
    <property type="term" value="F:metal ion binding"/>
    <property type="evidence" value="ECO:0007669"/>
    <property type="project" value="UniProtKB-KW"/>
</dbReference>
<feature type="domain" description="HMA" evidence="5">
    <location>
        <begin position="162"/>
        <end position="238"/>
    </location>
</feature>
<feature type="compositionally biased region" description="Basic and acidic residues" evidence="4">
    <location>
        <begin position="231"/>
        <end position="256"/>
    </location>
</feature>
<dbReference type="PANTHER" id="PTHR46195">
    <property type="entry name" value="HEAVY METAL-ASSOCIATED ISOPRENYLATED PLANT PROTEIN 7"/>
    <property type="match status" value="1"/>
</dbReference>
<feature type="region of interest" description="Disordered" evidence="4">
    <location>
        <begin position="1"/>
        <end position="65"/>
    </location>
</feature>
<feature type="compositionally biased region" description="Basic and acidic residues" evidence="4">
    <location>
        <begin position="40"/>
        <end position="55"/>
    </location>
</feature>
<feature type="region of interest" description="Disordered" evidence="4">
    <location>
        <begin position="228"/>
        <end position="298"/>
    </location>
</feature>
<evidence type="ECO:0000259" key="5">
    <source>
        <dbReference type="PROSITE" id="PS50846"/>
    </source>
</evidence>
<dbReference type="InterPro" id="IPR036163">
    <property type="entry name" value="HMA_dom_sf"/>
</dbReference>
<sequence>MGEEEKKAEQGKKEEPKAKEEKKEEGKGEDGKKGGGGGGEGEKKEGGGEEKKADEPPPPPPEEIVMRVYMHCEGCARKVKRSLKGFEGVEDVKTDCRTHKVVVKGKKAAEDPMKVVERVQKKAGRKVELLTPLPPPKPEKKEEEKKEEEKPKVEEKKEEPQVIAVVLKVHMHCEACAQEIKKRILKMKGVQAAEPDLKASQVTVKGVFDPQKLGEYVYKRTGKQAVVAKQEPAEKKAEDDKGGGGDAAKDEKKADEAGGGNAEGEKKEEKDGGGGQGGGDEKDKKEGGGAAEDGAAPATKVVELVRNEFYQYYPRYPGGYVGYAYPPQIFSDENPNACAVM</sequence>
<feature type="domain" description="HMA" evidence="5">
    <location>
        <begin position="61"/>
        <end position="127"/>
    </location>
</feature>
<dbReference type="STRING" id="52838.A0A4S8ILY7"/>
<accession>A0A4S8ILY7</accession>
<dbReference type="CDD" id="cd00371">
    <property type="entry name" value="HMA"/>
    <property type="match status" value="2"/>
</dbReference>
<evidence type="ECO:0000313" key="6">
    <source>
        <dbReference type="EMBL" id="THU49209.1"/>
    </source>
</evidence>
<feature type="compositionally biased region" description="Basic and acidic residues" evidence="4">
    <location>
        <begin position="1"/>
        <end position="33"/>
    </location>
</feature>
<proteinExistence type="inferred from homology"/>
<protein>
    <recommendedName>
        <fullName evidence="5">HMA domain-containing protein</fullName>
    </recommendedName>
</protein>
<keyword evidence="2" id="KW-0636">Prenylation</keyword>
<feature type="region of interest" description="Disordered" evidence="4">
    <location>
        <begin position="120"/>
        <end position="159"/>
    </location>
</feature>
<reference evidence="6 7" key="1">
    <citation type="journal article" date="2019" name="Nat. Plants">
        <title>Genome sequencing of Musa balbisiana reveals subgenome evolution and function divergence in polyploid bananas.</title>
        <authorList>
            <person name="Yao X."/>
        </authorList>
    </citation>
    <scope>NUCLEOTIDE SEQUENCE [LARGE SCALE GENOMIC DNA]</scope>
    <source>
        <strain evidence="7">cv. DH-PKW</strain>
        <tissue evidence="6">Leaves</tissue>
    </source>
</reference>
<dbReference type="EMBL" id="PYDT01000009">
    <property type="protein sequence ID" value="THU49209.1"/>
    <property type="molecule type" value="Genomic_DNA"/>
</dbReference>
<evidence type="ECO:0000256" key="1">
    <source>
        <dbReference type="ARBA" id="ARBA00022723"/>
    </source>
</evidence>
<evidence type="ECO:0000256" key="2">
    <source>
        <dbReference type="ARBA" id="ARBA00023289"/>
    </source>
</evidence>
<dbReference type="PANTHER" id="PTHR46195:SF2">
    <property type="entry name" value="HEAVY METAL-ASSOCIATED ISOPRENYLATED PLANT PROTEIN 7"/>
    <property type="match status" value="1"/>
</dbReference>
<dbReference type="AlphaFoldDB" id="A0A4S8ILY7"/>
<evidence type="ECO:0000256" key="3">
    <source>
        <dbReference type="ARBA" id="ARBA00024045"/>
    </source>
</evidence>
<gene>
    <name evidence="6" type="ORF">C4D60_Mb06t07140</name>
</gene>
<dbReference type="Pfam" id="PF00403">
    <property type="entry name" value="HMA"/>
    <property type="match status" value="2"/>
</dbReference>
<organism evidence="6 7">
    <name type="scientific">Musa balbisiana</name>
    <name type="common">Banana</name>
    <dbReference type="NCBI Taxonomy" id="52838"/>
    <lineage>
        <taxon>Eukaryota</taxon>
        <taxon>Viridiplantae</taxon>
        <taxon>Streptophyta</taxon>
        <taxon>Embryophyta</taxon>
        <taxon>Tracheophyta</taxon>
        <taxon>Spermatophyta</taxon>
        <taxon>Magnoliopsida</taxon>
        <taxon>Liliopsida</taxon>
        <taxon>Zingiberales</taxon>
        <taxon>Musaceae</taxon>
        <taxon>Musa</taxon>
    </lineage>
</organism>
<dbReference type="SUPFAM" id="SSF55008">
    <property type="entry name" value="HMA, heavy metal-associated domain"/>
    <property type="match status" value="2"/>
</dbReference>
<dbReference type="PROSITE" id="PS50846">
    <property type="entry name" value="HMA_2"/>
    <property type="match status" value="2"/>
</dbReference>
<comment type="similarity">
    <text evidence="3">Belongs to the HIPP family.</text>
</comment>
<dbReference type="InterPro" id="IPR044577">
    <property type="entry name" value="HIPP4/7/8/17/18/19"/>
</dbReference>
<dbReference type="InterPro" id="IPR006121">
    <property type="entry name" value="HMA_dom"/>
</dbReference>
<keyword evidence="1" id="KW-0479">Metal-binding</keyword>
<name>A0A4S8ILY7_MUSBA</name>
<comment type="caution">
    <text evidence="6">The sequence shown here is derived from an EMBL/GenBank/DDBJ whole genome shotgun (WGS) entry which is preliminary data.</text>
</comment>
<feature type="compositionally biased region" description="Basic and acidic residues" evidence="4">
    <location>
        <begin position="263"/>
        <end position="272"/>
    </location>
</feature>
<evidence type="ECO:0000256" key="4">
    <source>
        <dbReference type="SAM" id="MobiDB-lite"/>
    </source>
</evidence>
<keyword evidence="7" id="KW-1185">Reference proteome</keyword>